<dbReference type="InterPro" id="IPR027394">
    <property type="entry name" value="Cytochrome-c3_hydrogenase_C"/>
</dbReference>
<evidence type="ECO:0000256" key="10">
    <source>
        <dbReference type="ARBA" id="ARBA00022764"/>
    </source>
</evidence>
<sequence>MNFTQFNFELCFKCGSCSGVCPVKKRINEFDPRKIMHLLHLGFIDSPTKELFWYCVQCGKCIPVCPMEVKPKYVIKFVKDSIIKDSISKLTNKPTLVWLHFMGCTGCTEALLRNDFPSIKEVILNIINLEYHETLMAAAGKQAEEALQHTIEMYKKNYICVVEGAIPVKDKGIYCKIGNKPAVELVKKVTKNAKFIIALGTCACFGGIPAAAPNPTGAVGVKDVIKDKQNLINIPGCPPNPYNFLATLLYIFIFHKFPLLDDLKRPLFAYGGVIHDYCERLDYFEEEKFAEAFGDEGHRKGYCLYKLGCKGPVTHANCPGIKFCGDLAWPVSSGHPCIGCTEPHFWDKFTPFYEPVEIEKFLK</sequence>
<dbReference type="GO" id="GO:0051538">
    <property type="term" value="F:3 iron, 4 sulfur cluster binding"/>
    <property type="evidence" value="ECO:0007669"/>
    <property type="project" value="UniProtKB-KW"/>
</dbReference>
<evidence type="ECO:0000256" key="4">
    <source>
        <dbReference type="ARBA" id="ARBA00006605"/>
    </source>
</evidence>
<comment type="cofactor">
    <cofactor evidence="2">
        <name>[4Fe-4S] cluster</name>
        <dbReference type="ChEBI" id="CHEBI:49883"/>
    </cofactor>
</comment>
<protein>
    <submittedName>
        <fullName evidence="16">Ni/Fe hydrogenase</fullName>
    </submittedName>
</protein>
<evidence type="ECO:0000256" key="3">
    <source>
        <dbReference type="ARBA" id="ARBA00004418"/>
    </source>
</evidence>
<dbReference type="GO" id="GO:0008901">
    <property type="term" value="F:ferredoxin hydrogenase activity"/>
    <property type="evidence" value="ECO:0007669"/>
    <property type="project" value="InterPro"/>
</dbReference>
<dbReference type="GO" id="GO:0042597">
    <property type="term" value="C:periplasmic space"/>
    <property type="evidence" value="ECO:0007669"/>
    <property type="project" value="UniProtKB-SubCell"/>
</dbReference>
<dbReference type="InterPro" id="IPR006137">
    <property type="entry name" value="NADH_UbQ_OxRdtase-like_20kDa"/>
</dbReference>
<evidence type="ECO:0000256" key="11">
    <source>
        <dbReference type="ARBA" id="ARBA00023002"/>
    </source>
</evidence>
<gene>
    <name evidence="16" type="ORF">ENU91_06580</name>
</gene>
<evidence type="ECO:0000256" key="7">
    <source>
        <dbReference type="ARBA" id="ARBA00022485"/>
    </source>
</evidence>
<dbReference type="PANTHER" id="PTHR30013:SF7">
    <property type="entry name" value="HYDROGENASE-2 SMALL CHAIN"/>
    <property type="match status" value="1"/>
</dbReference>
<dbReference type="GO" id="GO:0051539">
    <property type="term" value="F:4 iron, 4 sulfur cluster binding"/>
    <property type="evidence" value="ECO:0007669"/>
    <property type="project" value="UniProtKB-KW"/>
</dbReference>
<dbReference type="InterPro" id="IPR017896">
    <property type="entry name" value="4Fe4S_Fe-S-bd"/>
</dbReference>
<evidence type="ECO:0000256" key="1">
    <source>
        <dbReference type="ARBA" id="ARBA00001927"/>
    </source>
</evidence>
<dbReference type="PROSITE" id="PS51379">
    <property type="entry name" value="4FE4S_FER_2"/>
    <property type="match status" value="2"/>
</dbReference>
<evidence type="ECO:0000256" key="8">
    <source>
        <dbReference type="ARBA" id="ARBA00022723"/>
    </source>
</evidence>
<keyword evidence="12" id="KW-0408">Iron</keyword>
<dbReference type="AlphaFoldDB" id="A0A7V4JRC2"/>
<dbReference type="InterPro" id="IPR037024">
    <property type="entry name" value="NiFe_Hase_small_N_sf"/>
</dbReference>
<dbReference type="GO" id="GO:0009375">
    <property type="term" value="C:ferredoxin hydrogenase complex"/>
    <property type="evidence" value="ECO:0007669"/>
    <property type="project" value="InterPro"/>
</dbReference>
<dbReference type="PANTHER" id="PTHR30013">
    <property type="entry name" value="NIFE / NIFESE HYDROGENASE SMALL SUBUNIT FAMILY MEMBER"/>
    <property type="match status" value="1"/>
</dbReference>
<dbReference type="Gene3D" id="4.10.480.10">
    <property type="entry name" value="Cytochrome-c3 hydrogenase, C-terminal domain"/>
    <property type="match status" value="1"/>
</dbReference>
<proteinExistence type="inferred from homology"/>
<dbReference type="Pfam" id="PF01058">
    <property type="entry name" value="Oxidored_q6"/>
    <property type="match status" value="1"/>
</dbReference>
<dbReference type="PROSITE" id="PS00198">
    <property type="entry name" value="4FE4S_FER_1"/>
    <property type="match status" value="1"/>
</dbReference>
<dbReference type="InterPro" id="IPR017900">
    <property type="entry name" value="4Fe4S_Fe_S_CS"/>
</dbReference>
<dbReference type="GO" id="GO:0009061">
    <property type="term" value="P:anaerobic respiration"/>
    <property type="evidence" value="ECO:0007669"/>
    <property type="project" value="TreeGrafter"/>
</dbReference>
<comment type="similarity">
    <text evidence="4">Belongs to the [NiFe]/[NiFeSe] hydrogenase small subunit family.</text>
</comment>
<evidence type="ECO:0000256" key="12">
    <source>
        <dbReference type="ARBA" id="ARBA00023004"/>
    </source>
</evidence>
<evidence type="ECO:0000256" key="6">
    <source>
        <dbReference type="ARBA" id="ARBA00011771"/>
    </source>
</evidence>
<dbReference type="Pfam" id="PF14720">
    <property type="entry name" value="NiFe_hyd_SSU_C"/>
    <property type="match status" value="1"/>
</dbReference>
<accession>A0A7V4JRC2</accession>
<comment type="caution">
    <text evidence="16">The sequence shown here is derived from an EMBL/GenBank/DDBJ whole genome shotgun (WGS) entry which is preliminary data.</text>
</comment>
<keyword evidence="13" id="KW-0411">Iron-sulfur</keyword>
<keyword evidence="10" id="KW-0574">Periplasm</keyword>
<dbReference type="GO" id="GO:0046872">
    <property type="term" value="F:metal ion binding"/>
    <property type="evidence" value="ECO:0007669"/>
    <property type="project" value="UniProtKB-KW"/>
</dbReference>
<keyword evidence="8" id="KW-0479">Metal-binding</keyword>
<dbReference type="SUPFAM" id="SSF56770">
    <property type="entry name" value="HydA/Nqo6-like"/>
    <property type="match status" value="1"/>
</dbReference>
<comment type="subcellular location">
    <subcellularLocation>
        <location evidence="3">Periplasm</location>
    </subcellularLocation>
</comment>
<keyword evidence="14" id="KW-0003">3Fe-4S</keyword>
<reference evidence="16" key="1">
    <citation type="journal article" date="2020" name="mSystems">
        <title>Genome- and Community-Level Interaction Insights into Carbon Utilization and Element Cycling Functions of Hydrothermarchaeota in Hydrothermal Sediment.</title>
        <authorList>
            <person name="Zhou Z."/>
            <person name="Liu Y."/>
            <person name="Xu W."/>
            <person name="Pan J."/>
            <person name="Luo Z.H."/>
            <person name="Li M."/>
        </authorList>
    </citation>
    <scope>NUCLEOTIDE SEQUENCE [LARGE SCALE GENOMIC DNA]</scope>
    <source>
        <strain evidence="16">SpSt-711</strain>
    </source>
</reference>
<dbReference type="InterPro" id="IPR009051">
    <property type="entry name" value="Helical_ferredxn"/>
</dbReference>
<evidence type="ECO:0000259" key="15">
    <source>
        <dbReference type="PROSITE" id="PS51379"/>
    </source>
</evidence>
<comment type="subunit">
    <text evidence="6">Heterodimer of a large and a small subunit.</text>
</comment>
<evidence type="ECO:0000256" key="2">
    <source>
        <dbReference type="ARBA" id="ARBA00001966"/>
    </source>
</evidence>
<dbReference type="SUPFAM" id="SSF46548">
    <property type="entry name" value="alpha-helical ferredoxin"/>
    <property type="match status" value="1"/>
</dbReference>
<evidence type="ECO:0000256" key="9">
    <source>
        <dbReference type="ARBA" id="ARBA00022729"/>
    </source>
</evidence>
<dbReference type="GO" id="GO:0009055">
    <property type="term" value="F:electron transfer activity"/>
    <property type="evidence" value="ECO:0007669"/>
    <property type="project" value="TreeGrafter"/>
</dbReference>
<evidence type="ECO:0000256" key="14">
    <source>
        <dbReference type="ARBA" id="ARBA00023291"/>
    </source>
</evidence>
<evidence type="ECO:0000313" key="16">
    <source>
        <dbReference type="EMBL" id="HGU16293.1"/>
    </source>
</evidence>
<dbReference type="Pfam" id="PF13183">
    <property type="entry name" value="Fer4_8"/>
    <property type="match status" value="1"/>
</dbReference>
<dbReference type="GO" id="GO:0044569">
    <property type="term" value="C:[Ni-Fe] hydrogenase complex"/>
    <property type="evidence" value="ECO:0007669"/>
    <property type="project" value="TreeGrafter"/>
</dbReference>
<comment type="cofactor">
    <cofactor evidence="1">
        <name>[3Fe-4S] cluster</name>
        <dbReference type="ChEBI" id="CHEBI:21137"/>
    </cofactor>
</comment>
<evidence type="ECO:0000256" key="13">
    <source>
        <dbReference type="ARBA" id="ARBA00023014"/>
    </source>
</evidence>
<dbReference type="Gene3D" id="3.40.50.700">
    <property type="entry name" value="NADH:ubiquinone oxidoreductase-like, 20kDa subunit"/>
    <property type="match status" value="1"/>
</dbReference>
<comment type="similarity">
    <text evidence="5">Belongs to the FrhG family.</text>
</comment>
<dbReference type="PRINTS" id="PR00614">
    <property type="entry name" value="NIHGNASESMLL"/>
</dbReference>
<feature type="domain" description="4Fe-4S ferredoxin-type" evidence="15">
    <location>
        <begin position="2"/>
        <end position="33"/>
    </location>
</feature>
<feature type="domain" description="4Fe-4S ferredoxin-type" evidence="15">
    <location>
        <begin position="45"/>
        <end position="76"/>
    </location>
</feature>
<dbReference type="InterPro" id="IPR037148">
    <property type="entry name" value="NiFe-Hase_small_C_sf"/>
</dbReference>
<dbReference type="Gene3D" id="1.10.1060.10">
    <property type="entry name" value="Alpha-helical ferredoxin"/>
    <property type="match status" value="1"/>
</dbReference>
<dbReference type="GO" id="GO:0016020">
    <property type="term" value="C:membrane"/>
    <property type="evidence" value="ECO:0007669"/>
    <property type="project" value="TreeGrafter"/>
</dbReference>
<dbReference type="InterPro" id="IPR001821">
    <property type="entry name" value="NiFe_hydrogenase_ssu"/>
</dbReference>
<name>A0A7V4JRC2_9BACT</name>
<evidence type="ECO:0000256" key="5">
    <source>
        <dbReference type="ARBA" id="ARBA00010870"/>
    </source>
</evidence>
<dbReference type="NCBIfam" id="TIGR00391">
    <property type="entry name" value="hydA"/>
    <property type="match status" value="1"/>
</dbReference>
<keyword evidence="7" id="KW-0004">4Fe-4S</keyword>
<dbReference type="EMBL" id="DTEI01000114">
    <property type="protein sequence ID" value="HGU16293.1"/>
    <property type="molecule type" value="Genomic_DNA"/>
</dbReference>
<organism evidence="16">
    <name type="scientific">Thermodesulfobacterium geofontis</name>
    <dbReference type="NCBI Taxonomy" id="1295609"/>
    <lineage>
        <taxon>Bacteria</taxon>
        <taxon>Pseudomonadati</taxon>
        <taxon>Thermodesulfobacteriota</taxon>
        <taxon>Thermodesulfobacteria</taxon>
        <taxon>Thermodesulfobacteriales</taxon>
        <taxon>Thermodesulfobacteriaceae</taxon>
        <taxon>Thermodesulfobacterium</taxon>
    </lineage>
</organism>
<keyword evidence="11" id="KW-0560">Oxidoreductase</keyword>
<keyword evidence="9" id="KW-0732">Signal</keyword>